<keyword evidence="4" id="KW-1185">Reference proteome</keyword>
<gene>
    <name evidence="3" type="ORF">OB236_00135</name>
</gene>
<reference evidence="3 4" key="1">
    <citation type="submission" date="2022-09" db="EMBL/GenBank/DDBJ databases">
        <authorList>
            <person name="Han X.L."/>
            <person name="Wang Q."/>
            <person name="Lu T."/>
        </authorList>
    </citation>
    <scope>NUCLEOTIDE SEQUENCE [LARGE SCALE GENOMIC DNA]</scope>
    <source>
        <strain evidence="3 4">WQ 127069</strain>
    </source>
</reference>
<dbReference type="Proteomes" id="UP001652445">
    <property type="component" value="Unassembled WGS sequence"/>
</dbReference>
<dbReference type="InterPro" id="IPR012312">
    <property type="entry name" value="Hemerythrin-like"/>
</dbReference>
<sequence length="181" mass="21091">MNMYQKTRVEMTKAPMTAISEGLERLKQEHGELKQVLMEMEKQAKQVESAPERFGALQSLLNLRLWALAFREELERHSNWEELELFPFLTSYIERKMSPSIMPSFWSLEKDHELADEHMQAFLRSVHLLKANPEAMGYNQAAAYLIQACHILQEHLAKEEQLVFPLTQQVLDDINRAAANH</sequence>
<comment type="caution">
    <text evidence="3">The sequence shown here is derived from an EMBL/GenBank/DDBJ whole genome shotgun (WGS) entry which is preliminary data.</text>
</comment>
<evidence type="ECO:0000259" key="2">
    <source>
        <dbReference type="Pfam" id="PF01814"/>
    </source>
</evidence>
<proteinExistence type="predicted"/>
<evidence type="ECO:0000256" key="1">
    <source>
        <dbReference type="SAM" id="Coils"/>
    </source>
</evidence>
<evidence type="ECO:0000313" key="3">
    <source>
        <dbReference type="EMBL" id="MCU6790521.1"/>
    </source>
</evidence>
<evidence type="ECO:0000313" key="4">
    <source>
        <dbReference type="Proteomes" id="UP001652445"/>
    </source>
</evidence>
<dbReference type="RefSeq" id="WP_262682005.1">
    <property type="nucleotide sequence ID" value="NZ_JAOQIO010000001.1"/>
</dbReference>
<feature type="coiled-coil region" evidence="1">
    <location>
        <begin position="23"/>
        <end position="50"/>
    </location>
</feature>
<name>A0ABT2U8M9_9BACL</name>
<dbReference type="Gene3D" id="1.20.120.520">
    <property type="entry name" value="nmb1532 protein domain like"/>
    <property type="match status" value="1"/>
</dbReference>
<protein>
    <submittedName>
        <fullName evidence="3">Hemerythrin domain-containing protein</fullName>
    </submittedName>
</protein>
<organism evidence="3 4">
    <name type="scientific">Paenibacillus baimaensis</name>
    <dbReference type="NCBI Taxonomy" id="2982185"/>
    <lineage>
        <taxon>Bacteria</taxon>
        <taxon>Bacillati</taxon>
        <taxon>Bacillota</taxon>
        <taxon>Bacilli</taxon>
        <taxon>Bacillales</taxon>
        <taxon>Paenibacillaceae</taxon>
        <taxon>Paenibacillus</taxon>
    </lineage>
</organism>
<accession>A0ABT2U8M9</accession>
<dbReference type="Pfam" id="PF01814">
    <property type="entry name" value="Hemerythrin"/>
    <property type="match status" value="1"/>
</dbReference>
<keyword evidence="1" id="KW-0175">Coiled coil</keyword>
<feature type="domain" description="Hemerythrin-like" evidence="2">
    <location>
        <begin position="22"/>
        <end position="166"/>
    </location>
</feature>
<dbReference type="EMBL" id="JAOQIO010000001">
    <property type="protein sequence ID" value="MCU6790521.1"/>
    <property type="molecule type" value="Genomic_DNA"/>
</dbReference>